<dbReference type="Proteomes" id="UP000681720">
    <property type="component" value="Unassembled WGS sequence"/>
</dbReference>
<sequence>MMSSSLSDVDDQLAGTNACFYYIPSKHEDNQLQHNSNPESNFYVVKNMQHSSLISSRIINVS</sequence>
<dbReference type="EMBL" id="CAJOBJ010373470">
    <property type="protein sequence ID" value="CAF5224522.1"/>
    <property type="molecule type" value="Genomic_DNA"/>
</dbReference>
<reference evidence="4" key="1">
    <citation type="submission" date="2021-02" db="EMBL/GenBank/DDBJ databases">
        <authorList>
            <person name="Nowell W R."/>
        </authorList>
    </citation>
    <scope>NUCLEOTIDE SEQUENCE</scope>
</reference>
<gene>
    <name evidence="1" type="ORF">BYL167_LOCUS32445</name>
    <name evidence="2" type="ORF">BYL167_LOCUS42537</name>
    <name evidence="3" type="ORF">GIL414_LOCUS57047</name>
    <name evidence="4" type="ORF">GIL414_LOCUS86153</name>
</gene>
<name>A0A8S3K4S3_9BILA</name>
<feature type="non-terminal residue" evidence="4">
    <location>
        <position position="62"/>
    </location>
</feature>
<evidence type="ECO:0000313" key="3">
    <source>
        <dbReference type="EMBL" id="CAF4997544.1"/>
    </source>
</evidence>
<dbReference type="EMBL" id="CAJOBH010110738">
    <property type="protein sequence ID" value="CAF4659710.1"/>
    <property type="molecule type" value="Genomic_DNA"/>
</dbReference>
<organism evidence="4 5">
    <name type="scientific">Rotaria magnacalcarata</name>
    <dbReference type="NCBI Taxonomy" id="392030"/>
    <lineage>
        <taxon>Eukaryota</taxon>
        <taxon>Metazoa</taxon>
        <taxon>Spiralia</taxon>
        <taxon>Gnathifera</taxon>
        <taxon>Rotifera</taxon>
        <taxon>Eurotatoria</taxon>
        <taxon>Bdelloidea</taxon>
        <taxon>Philodinida</taxon>
        <taxon>Philodinidae</taxon>
        <taxon>Rotaria</taxon>
    </lineage>
</organism>
<proteinExistence type="predicted"/>
<dbReference type="AlphaFoldDB" id="A0A8S3K4S3"/>
<evidence type="ECO:0000313" key="2">
    <source>
        <dbReference type="EMBL" id="CAF4659710.1"/>
    </source>
</evidence>
<evidence type="ECO:0000313" key="1">
    <source>
        <dbReference type="EMBL" id="CAF4420585.1"/>
    </source>
</evidence>
<dbReference type="EMBL" id="CAJOBH010060121">
    <property type="protein sequence ID" value="CAF4420585.1"/>
    <property type="molecule type" value="Genomic_DNA"/>
</dbReference>
<evidence type="ECO:0000313" key="5">
    <source>
        <dbReference type="Proteomes" id="UP000681720"/>
    </source>
</evidence>
<dbReference type="Proteomes" id="UP000681967">
    <property type="component" value="Unassembled WGS sequence"/>
</dbReference>
<dbReference type="EMBL" id="CAJOBJ010206171">
    <property type="protein sequence ID" value="CAF4997544.1"/>
    <property type="molecule type" value="Genomic_DNA"/>
</dbReference>
<accession>A0A8S3K4S3</accession>
<evidence type="ECO:0000313" key="4">
    <source>
        <dbReference type="EMBL" id="CAF5224522.1"/>
    </source>
</evidence>
<comment type="caution">
    <text evidence="4">The sequence shown here is derived from an EMBL/GenBank/DDBJ whole genome shotgun (WGS) entry which is preliminary data.</text>
</comment>
<protein>
    <submittedName>
        <fullName evidence="4">Uncharacterized protein</fullName>
    </submittedName>
</protein>